<feature type="region of interest" description="Disordered" evidence="1">
    <location>
        <begin position="1138"/>
        <end position="1184"/>
    </location>
</feature>
<name>A0A857J108_9BURK</name>
<keyword evidence="2" id="KW-0732">Signal</keyword>
<feature type="domain" description="DUF11" evidence="3">
    <location>
        <begin position="1447"/>
        <end position="1532"/>
    </location>
</feature>
<feature type="domain" description="DUF11" evidence="3">
    <location>
        <begin position="503"/>
        <end position="575"/>
    </location>
</feature>
<dbReference type="Proteomes" id="UP000464787">
    <property type="component" value="Chromosome"/>
</dbReference>
<accession>A0A857J108</accession>
<feature type="signal peptide" evidence="2">
    <location>
        <begin position="1"/>
        <end position="33"/>
    </location>
</feature>
<gene>
    <name evidence="4" type="ORF">GT347_04350</name>
</gene>
<protein>
    <submittedName>
        <fullName evidence="4">DUF11 domain-containing protein</fullName>
    </submittedName>
</protein>
<feature type="domain" description="DUF11" evidence="3">
    <location>
        <begin position="901"/>
        <end position="983"/>
    </location>
</feature>
<feature type="region of interest" description="Disordered" evidence="1">
    <location>
        <begin position="998"/>
        <end position="1020"/>
    </location>
</feature>
<dbReference type="RefSeq" id="WP_160550795.1">
    <property type="nucleotide sequence ID" value="NZ_CP047650.1"/>
</dbReference>
<feature type="compositionally biased region" description="Gly residues" evidence="1">
    <location>
        <begin position="1160"/>
        <end position="1171"/>
    </location>
</feature>
<dbReference type="EMBL" id="CP047650">
    <property type="protein sequence ID" value="QHI97277.1"/>
    <property type="molecule type" value="Genomic_DNA"/>
</dbReference>
<reference evidence="4 5" key="1">
    <citation type="submission" date="2020-01" db="EMBL/GenBank/DDBJ databases">
        <title>Genome sequencing of strain KACC 21265.</title>
        <authorList>
            <person name="Heo J."/>
            <person name="Kim S.-J."/>
            <person name="Kim J.-S."/>
            <person name="Hong S.-B."/>
            <person name="Kwon S.-W."/>
        </authorList>
    </citation>
    <scope>NUCLEOTIDE SEQUENCE [LARGE SCALE GENOMIC DNA]</scope>
    <source>
        <strain evidence="4 5">KACC 21265</strain>
    </source>
</reference>
<evidence type="ECO:0000256" key="1">
    <source>
        <dbReference type="SAM" id="MobiDB-lite"/>
    </source>
</evidence>
<feature type="domain" description="DUF11" evidence="3">
    <location>
        <begin position="1720"/>
        <end position="1833"/>
    </location>
</feature>
<dbReference type="InterPro" id="IPR047589">
    <property type="entry name" value="DUF11_rpt"/>
</dbReference>
<feature type="compositionally biased region" description="Basic and acidic residues" evidence="1">
    <location>
        <begin position="1966"/>
        <end position="1977"/>
    </location>
</feature>
<sequence>MHKLFNDLLPALRRPWMALILAGSLFGPALAGAAVGPDLARPQGQGWAGTDTGGLTEKANNLCPAGQVLIGLNFWNVAMRAVLYDGTGIQGICATIADSLAIREAGTTGAALASGVGYGATSRMVCPAGQVLSGWSVMQPMTDRQSVSGVGLFCSTLGRSGTSVTVSSPFNTQLVAGVSAGGRRPLALCPAGTAAARFDARTGSALQQLQLVCYALLDQKPDLRLAVLPPSPPMVVGTQSTVTATVTNTGNADAAGAVIKLQTNAALKLQGKVGSGWSCTVQSDTVASCALSGTIAAGGGTITVQLQFRPGPEVGGTTVTSEYSIGADGGEGPAPAGCSDASQCVRSANAVEAGVLLGITTSSPVPALAVGQESRYTVTLRNQGSAAASAAQVKARVPAGLDYVAGTGDGWTCVPDSDLVSCSFGGSIAAGSSSALTLGLRPTPGAAGNTVSLATSVGKTGAGAPSPGACSDPAECSTSADGGTQVATGVVLGIALSRPVPDLAVGVDSTYTVTVTNTGTGPAAAAQVKLQLPAGLDHVSTTGGGWNCSLGAGSLVTCNATGTLPPAAVGTFGLVVRPTSAAVGTDPGVTGSIGKEGGPAPAPGTCSDPAECTASPGGLGPVGSGVSLGISISAPVPRLTVGIDSTYTVTVTNQGSGAATAAQVKLQLPAGLDHVSTTGGGWNCSLGAGSLVTCNATGTLPPAGVGTFGLVVRPTSATVGTDPGVTGSIGKEGGPAPAPGTCSDPAECTASPGGLGPVGSGVSLSMSISAPVPRLTVGIDSTYTVTVTNQGSGPATAAQVKLQLLAGLDHVSTTGGGWNCSLGAGSLVTCNATGTLPPAAVGTFGLVVRPTSAAVGTDPGVTGSIGKEGGPAPAPGTCSDPAECTASPGGLGPVGSGVSLGISISAPVPRLTVGIDSTYTVTVTNQGSGAATAAQVKLQLPAGLDHVSTTGGGWNCSLGAGSLVTCNATGTLPPAAVGTFGLVVRPTSAAVGTDPGVTGSIGKEGGPAPAPGTCSDPAECTASPGGLGPVGSGVSLGISISAPVPRLTVGIDSTYTVTVTNQGSGPATAAQVKLQLPSGLDQASTAGGGWNCSPGAAGLVTCNSTGTLAPASSSTFALIVRPGPAATGTAPLVAASIGKEGGPAPTPGSCADPAECTSSPGGGGTVDGGVTLGISMSSPTPALEEGVDSTYTVTVIHKGTGPAPKAQVKLQLPAGLEQVSTTGSGWACSPGAAGSLVTCDATVALLPGSSSILVLAVRPAPDTAGKVLVPAGSVGRDGGPAPAPGTSCTDAEACTAGPADPRPVASGVVLTIAVSGPAPALTVNLDSTLVVTLTNAGNAPARRAQLKVQLPAWLDYRSLSGPGWNCSAAAGLLGCDYHGAIAVGDSNRVALTVRPASQAAGQQPSIAVAVGQTGDTAPTPGSACTESAQCWTGPTDPAPVGSGIGLTVKVSALTPGLEVGKESQFAVTVANNGSASANAAQVKVQLPPGLNFNGSDGTGWKAAIDANQLVSGDFSGSIAPGEASTVVLKVQPAATLAGQTARIVLAIGKDGAEAPHPGGCSEPGHCATVPGSEDIVGRGIALTLATAPPAPALAVGTDSVYVLRIRNRGSAPSPTAQVKTQLPQGMDFGAGPPGEGWQCASDASQRVTCDFAGADIPPGGEPRLLSLQVRPSPALAGASVGTVSSIGKDGGPAPEPDAMCSDPDSCSIVPASVVGGGGGLAITKQANKKQAEIGDVVRYTVGVAYLGGGTARTVTVDDRLPAGFRYIPGTLALRRGNAPALPVADPAGAPGPRLTLAAGDIEAGGRVELSYRVRIGIGAQRGTGSNTARAQSANGMASATARAVVQVSGGVFSTDACILGKVFTDCDGNGLQNGQEIGIPQARVYLEDGTNIGTDSNGNFSICGMRPTTHVMRVDPASLPEGARLLPSSSRNAGDPDSLFVDLKNGELHRADFAVQACTPAQQQQIRERAQALEKAEQAPGQRPDFGLRFNSDRSLRAPPGR</sequence>
<dbReference type="PANTHER" id="PTHR34819">
    <property type="entry name" value="LARGE CYSTEINE-RICH PERIPLASMIC PROTEIN OMCB"/>
    <property type="match status" value="1"/>
</dbReference>
<dbReference type="InterPro" id="IPR001434">
    <property type="entry name" value="OmcB-like_DUF11"/>
</dbReference>
<feature type="chain" id="PRO_5033055789" evidence="2">
    <location>
        <begin position="34"/>
        <end position="2002"/>
    </location>
</feature>
<feature type="domain" description="DUF11" evidence="3">
    <location>
        <begin position="629"/>
        <end position="694"/>
    </location>
</feature>
<evidence type="ECO:0000259" key="3">
    <source>
        <dbReference type="Pfam" id="PF01345"/>
    </source>
</evidence>
<evidence type="ECO:0000313" key="5">
    <source>
        <dbReference type="Proteomes" id="UP000464787"/>
    </source>
</evidence>
<feature type="region of interest" description="Disordered" evidence="1">
    <location>
        <begin position="1680"/>
        <end position="1700"/>
    </location>
</feature>
<dbReference type="NCBIfam" id="TIGR01451">
    <property type="entry name" value="B_ant_repeat"/>
    <property type="match status" value="6"/>
</dbReference>
<proteinExistence type="predicted"/>
<dbReference type="PANTHER" id="PTHR34819:SF3">
    <property type="entry name" value="CELL SURFACE PROTEIN"/>
    <property type="match status" value="1"/>
</dbReference>
<feature type="domain" description="DUF11" evidence="3">
    <location>
        <begin position="1037"/>
        <end position="1122"/>
    </location>
</feature>
<dbReference type="Pfam" id="PF01345">
    <property type="entry name" value="DUF11"/>
    <property type="match status" value="7"/>
</dbReference>
<dbReference type="KEGG" id="xyk:GT347_04350"/>
<dbReference type="Gene3D" id="2.60.40.10">
    <property type="entry name" value="Immunoglobulins"/>
    <property type="match status" value="7"/>
</dbReference>
<feature type="region of interest" description="Disordered" evidence="1">
    <location>
        <begin position="862"/>
        <end position="884"/>
    </location>
</feature>
<feature type="domain" description="DUF11" evidence="3">
    <location>
        <begin position="358"/>
        <end position="455"/>
    </location>
</feature>
<feature type="region of interest" description="Disordered" evidence="1">
    <location>
        <begin position="719"/>
        <end position="749"/>
    </location>
</feature>
<feature type="region of interest" description="Disordered" evidence="1">
    <location>
        <begin position="1966"/>
        <end position="2002"/>
    </location>
</feature>
<evidence type="ECO:0000256" key="2">
    <source>
        <dbReference type="SAM" id="SignalP"/>
    </source>
</evidence>
<dbReference type="InterPro" id="IPR051172">
    <property type="entry name" value="Chlamydia_OmcB"/>
</dbReference>
<feature type="region of interest" description="Disordered" evidence="1">
    <location>
        <begin position="590"/>
        <end position="613"/>
    </location>
</feature>
<dbReference type="InterPro" id="IPR013783">
    <property type="entry name" value="Ig-like_fold"/>
</dbReference>
<organism evidence="4 5">
    <name type="scientific">Xylophilus rhododendri</name>
    <dbReference type="NCBI Taxonomy" id="2697032"/>
    <lineage>
        <taxon>Bacteria</taxon>
        <taxon>Pseudomonadati</taxon>
        <taxon>Pseudomonadota</taxon>
        <taxon>Betaproteobacteria</taxon>
        <taxon>Burkholderiales</taxon>
        <taxon>Xylophilus</taxon>
    </lineage>
</organism>
<keyword evidence="5" id="KW-1185">Reference proteome</keyword>
<evidence type="ECO:0000313" key="4">
    <source>
        <dbReference type="EMBL" id="QHI97277.1"/>
    </source>
</evidence>
<dbReference type="Gene3D" id="2.60.40.740">
    <property type="match status" value="1"/>
</dbReference>